<dbReference type="InterPro" id="IPR047113">
    <property type="entry name" value="PA2G4/ARX1"/>
</dbReference>
<comment type="subcellular location">
    <subcellularLocation>
        <location evidence="2">Cytoplasm</location>
    </subcellularLocation>
    <subcellularLocation>
        <location evidence="1">Nucleus</location>
    </subcellularLocation>
</comment>
<evidence type="ECO:0000259" key="13">
    <source>
        <dbReference type="Pfam" id="PF00557"/>
    </source>
</evidence>
<evidence type="ECO:0000256" key="6">
    <source>
        <dbReference type="ARBA" id="ARBA00022723"/>
    </source>
</evidence>
<dbReference type="GO" id="GO:0005737">
    <property type="term" value="C:cytoplasm"/>
    <property type="evidence" value="ECO:0007669"/>
    <property type="project" value="UniProtKB-SubCell"/>
</dbReference>
<keyword evidence="4" id="KW-0963">Cytoplasm</keyword>
<dbReference type="Gene3D" id="3.90.230.10">
    <property type="entry name" value="Creatinase/methionine aminopeptidase superfamily"/>
    <property type="match status" value="1"/>
</dbReference>
<proteinExistence type="inferred from homology"/>
<dbReference type="OrthoDB" id="5876363at2759"/>
<name>B6JVR3_SCHJY</name>
<keyword evidence="9" id="KW-0539">Nucleus</keyword>
<dbReference type="InterPro" id="IPR036005">
    <property type="entry name" value="Creatinase/aminopeptidase-like"/>
</dbReference>
<accession>B6JVR3</accession>
<dbReference type="PANTHER" id="PTHR10804:SF102">
    <property type="entry name" value="METALLOPROTEASE ARX1-RELATED"/>
    <property type="match status" value="1"/>
</dbReference>
<keyword evidence="6" id="KW-0479">Metal-binding</keyword>
<evidence type="ECO:0000256" key="8">
    <source>
        <dbReference type="ARBA" id="ARBA00023049"/>
    </source>
</evidence>
<evidence type="ECO:0000256" key="5">
    <source>
        <dbReference type="ARBA" id="ARBA00022670"/>
    </source>
</evidence>
<comment type="similarity">
    <text evidence="3">Belongs to the peptidase M24 family.</text>
</comment>
<evidence type="ECO:0000256" key="3">
    <source>
        <dbReference type="ARBA" id="ARBA00007319"/>
    </source>
</evidence>
<keyword evidence="16" id="KW-1185">Reference proteome</keyword>
<dbReference type="AlphaFoldDB" id="B6JVR3"/>
<dbReference type="InterPro" id="IPR000994">
    <property type="entry name" value="Pept_M24"/>
</dbReference>
<dbReference type="OMA" id="GMGPYIG"/>
<evidence type="ECO:0000256" key="4">
    <source>
        <dbReference type="ARBA" id="ARBA00022490"/>
    </source>
</evidence>
<dbReference type="GO" id="GO:0046872">
    <property type="term" value="F:metal ion binding"/>
    <property type="evidence" value="ECO:0007669"/>
    <property type="project" value="UniProtKB-KW"/>
</dbReference>
<evidence type="ECO:0000256" key="12">
    <source>
        <dbReference type="ARBA" id="ARBA00034680"/>
    </source>
</evidence>
<dbReference type="eggNOG" id="KOG2776">
    <property type="taxonomic scope" value="Eukaryota"/>
</dbReference>
<evidence type="ECO:0000256" key="7">
    <source>
        <dbReference type="ARBA" id="ARBA00022801"/>
    </source>
</evidence>
<dbReference type="Proteomes" id="UP000001744">
    <property type="component" value="Unassembled WGS sequence"/>
</dbReference>
<gene>
    <name evidence="15" type="primary">arx1</name>
    <name evidence="14" type="ORF">SJAG_00479</name>
</gene>
<dbReference type="RefSeq" id="XP_002171757.1">
    <property type="nucleotide sequence ID" value="XM_002171721.2"/>
</dbReference>
<evidence type="ECO:0000256" key="1">
    <source>
        <dbReference type="ARBA" id="ARBA00004123"/>
    </source>
</evidence>
<dbReference type="Pfam" id="PF00557">
    <property type="entry name" value="Peptidase_M24"/>
    <property type="match status" value="1"/>
</dbReference>
<dbReference type="GO" id="GO:0008237">
    <property type="term" value="F:metallopeptidase activity"/>
    <property type="evidence" value="ECO:0007669"/>
    <property type="project" value="UniProtKB-KW"/>
</dbReference>
<dbReference type="Gene3D" id="1.10.10.10">
    <property type="entry name" value="Winged helix-like DNA-binding domain superfamily/Winged helix DNA-binding domain"/>
    <property type="match status" value="1"/>
</dbReference>
<dbReference type="EMBL" id="KE651166">
    <property type="protein sequence ID" value="EEB05464.1"/>
    <property type="molecule type" value="Genomic_DNA"/>
</dbReference>
<dbReference type="SUPFAM" id="SSF55920">
    <property type="entry name" value="Creatinase/aminopeptidase"/>
    <property type="match status" value="1"/>
</dbReference>
<dbReference type="InterPro" id="IPR036388">
    <property type="entry name" value="WH-like_DNA-bd_sf"/>
</dbReference>
<dbReference type="GeneID" id="7047976"/>
<keyword evidence="8" id="KW-0482">Metalloprotease</keyword>
<dbReference type="GO" id="GO:0005634">
    <property type="term" value="C:nucleus"/>
    <property type="evidence" value="ECO:0007669"/>
    <property type="project" value="UniProtKB-SubCell"/>
</dbReference>
<dbReference type="InterPro" id="IPR036390">
    <property type="entry name" value="WH_DNA-bd_sf"/>
</dbReference>
<sequence>MDVDYAANDDNALTDLTLSKYRLAGSFVSKALQKIVPMCVVGASTKAICEAGDEFLTECAATVYKSSKYEKGIAEPTSISVNNCARGYSPAVNAEVDDSYVLQIGDVVKIAMAFHIDGYTASLAHTIVITPQPTPGMGPYIGPGADAICAAHFAADGVTKLLGSANAANPITPSRIRAIVEEAAAQFHVHVCPGSRVRRIKRFLVGQTNVEDYVADGADLKHSVEWPKPEEEELKEKQQAAKGDDDLAGLENTDEWSVMPQEAWLIDISMSSKPINRLKEHPDLKPTVFVHDVNVSYMLKLKTARALLAEIQATKSVYPFHTRTLTTEGSHLGIRELVNRHILVPHPVLVASPSTIIAREETTVLVQPNMSTDILRLAVPTAPSYVKSEFSLEPGSDIEVFCNGVRETIKNVSF</sequence>
<evidence type="ECO:0000313" key="16">
    <source>
        <dbReference type="Proteomes" id="UP000001744"/>
    </source>
</evidence>
<evidence type="ECO:0000256" key="10">
    <source>
        <dbReference type="ARBA" id="ARBA00026155"/>
    </source>
</evidence>
<evidence type="ECO:0000256" key="9">
    <source>
        <dbReference type="ARBA" id="ARBA00023242"/>
    </source>
</evidence>
<dbReference type="VEuPathDB" id="FungiDB:SJAG_00479"/>
<evidence type="ECO:0000256" key="11">
    <source>
        <dbReference type="ARBA" id="ARBA00033475"/>
    </source>
</evidence>
<evidence type="ECO:0000313" key="15">
    <source>
        <dbReference type="JaponicusDB" id="SJAG_00479"/>
    </source>
</evidence>
<dbReference type="STRING" id="402676.B6JVR3"/>
<organism evidence="14 16">
    <name type="scientific">Schizosaccharomyces japonicus (strain yFS275 / FY16936)</name>
    <name type="common">Fission yeast</name>
    <dbReference type="NCBI Taxonomy" id="402676"/>
    <lineage>
        <taxon>Eukaryota</taxon>
        <taxon>Fungi</taxon>
        <taxon>Dikarya</taxon>
        <taxon>Ascomycota</taxon>
        <taxon>Taphrinomycotina</taxon>
        <taxon>Schizosaccharomycetes</taxon>
        <taxon>Schizosaccharomycetales</taxon>
        <taxon>Schizosaccharomycetaceae</taxon>
        <taxon>Schizosaccharomyces</taxon>
    </lineage>
</organism>
<evidence type="ECO:0000313" key="14">
    <source>
        <dbReference type="EMBL" id="EEB05464.1"/>
    </source>
</evidence>
<dbReference type="GO" id="GO:0006508">
    <property type="term" value="P:proteolysis"/>
    <property type="evidence" value="ECO:0007669"/>
    <property type="project" value="UniProtKB-KW"/>
</dbReference>
<dbReference type="HOGENOM" id="CLU_659149_0_0_1"/>
<dbReference type="CDD" id="cd01089">
    <property type="entry name" value="PA2G4-like"/>
    <property type="match status" value="1"/>
</dbReference>
<evidence type="ECO:0000256" key="2">
    <source>
        <dbReference type="ARBA" id="ARBA00004496"/>
    </source>
</evidence>
<keyword evidence="5" id="KW-0645">Protease</keyword>
<dbReference type="PANTHER" id="PTHR10804">
    <property type="entry name" value="PROTEASE FAMILY M24 METHIONYL AMINOPEPTIDASE, AMINOPEPTIDASE P"/>
    <property type="match status" value="1"/>
</dbReference>
<comment type="function">
    <text evidence="12">Probable metalloprotease involved in proper assembly of pre-ribosomal particles during the biogenesis of the 60S ribosomal subunit. Accompanies the pre-60S particles to the cytoplasm.</text>
</comment>
<protein>
    <recommendedName>
        <fullName evidence="10">Probable metalloprotease ARX1</fullName>
    </recommendedName>
    <alternativeName>
        <fullName evidence="11">Associated with ribosomal export complex protein 1</fullName>
    </alternativeName>
</protein>
<reference evidence="14 16" key="1">
    <citation type="journal article" date="2011" name="Science">
        <title>Comparative functional genomics of the fission yeasts.</title>
        <authorList>
            <person name="Rhind N."/>
            <person name="Chen Z."/>
            <person name="Yassour M."/>
            <person name="Thompson D.A."/>
            <person name="Haas B.J."/>
            <person name="Habib N."/>
            <person name="Wapinski I."/>
            <person name="Roy S."/>
            <person name="Lin M.F."/>
            <person name="Heiman D.I."/>
            <person name="Young S.K."/>
            <person name="Furuya K."/>
            <person name="Guo Y."/>
            <person name="Pidoux A."/>
            <person name="Chen H.M."/>
            <person name="Robbertse B."/>
            <person name="Goldberg J.M."/>
            <person name="Aoki K."/>
            <person name="Bayne E.H."/>
            <person name="Berlin A.M."/>
            <person name="Desjardins C.A."/>
            <person name="Dobbs E."/>
            <person name="Dukaj L."/>
            <person name="Fan L."/>
            <person name="FitzGerald M.G."/>
            <person name="French C."/>
            <person name="Gujja S."/>
            <person name="Hansen K."/>
            <person name="Keifenheim D."/>
            <person name="Levin J.Z."/>
            <person name="Mosher R.A."/>
            <person name="Mueller C.A."/>
            <person name="Pfiffner J."/>
            <person name="Priest M."/>
            <person name="Russ C."/>
            <person name="Smialowska A."/>
            <person name="Swoboda P."/>
            <person name="Sykes S.M."/>
            <person name="Vaughn M."/>
            <person name="Vengrova S."/>
            <person name="Yoder R."/>
            <person name="Zeng Q."/>
            <person name="Allshire R."/>
            <person name="Baulcombe D."/>
            <person name="Birren B.W."/>
            <person name="Brown W."/>
            <person name="Ekwall K."/>
            <person name="Kellis M."/>
            <person name="Leatherwood J."/>
            <person name="Levin H."/>
            <person name="Margalit H."/>
            <person name="Martienssen R."/>
            <person name="Nieduszynski C.A."/>
            <person name="Spatafora J.W."/>
            <person name="Friedman N."/>
            <person name="Dalgaard J.Z."/>
            <person name="Baumann P."/>
            <person name="Niki H."/>
            <person name="Regev A."/>
            <person name="Nusbaum C."/>
        </authorList>
    </citation>
    <scope>NUCLEOTIDE SEQUENCE [LARGE SCALE GENOMIC DNA]</scope>
    <source>
        <strain evidence="16">yFS275 / FY16936</strain>
    </source>
</reference>
<dbReference type="JaponicusDB" id="SJAG_00479">
    <property type="gene designation" value="arx1"/>
</dbReference>
<keyword evidence="7" id="KW-0378">Hydrolase</keyword>
<dbReference type="SUPFAM" id="SSF46785">
    <property type="entry name" value="Winged helix' DNA-binding domain"/>
    <property type="match status" value="1"/>
</dbReference>
<feature type="domain" description="Peptidase M24" evidence="13">
    <location>
        <begin position="20"/>
        <end position="133"/>
    </location>
</feature>